<evidence type="ECO:0000256" key="2">
    <source>
        <dbReference type="SAM" id="SignalP"/>
    </source>
</evidence>
<dbReference type="EMBL" id="JBHTEE010000001">
    <property type="protein sequence ID" value="MFC7600232.1"/>
    <property type="molecule type" value="Genomic_DNA"/>
</dbReference>
<keyword evidence="4" id="KW-1185">Reference proteome</keyword>
<organism evidence="3 4">
    <name type="scientific">Streptosporangium amethystogenes subsp. fukuiense</name>
    <dbReference type="NCBI Taxonomy" id="698418"/>
    <lineage>
        <taxon>Bacteria</taxon>
        <taxon>Bacillati</taxon>
        <taxon>Actinomycetota</taxon>
        <taxon>Actinomycetes</taxon>
        <taxon>Streptosporangiales</taxon>
        <taxon>Streptosporangiaceae</taxon>
        <taxon>Streptosporangium</taxon>
    </lineage>
</organism>
<keyword evidence="2" id="KW-0732">Signal</keyword>
<dbReference type="PROSITE" id="PS51257">
    <property type="entry name" value="PROKAR_LIPOPROTEIN"/>
    <property type="match status" value="1"/>
</dbReference>
<dbReference type="Proteomes" id="UP001596514">
    <property type="component" value="Unassembled WGS sequence"/>
</dbReference>
<feature type="signal peptide" evidence="2">
    <location>
        <begin position="1"/>
        <end position="20"/>
    </location>
</feature>
<gene>
    <name evidence="3" type="ORF">ACFQVD_08975</name>
</gene>
<dbReference type="RefSeq" id="WP_343971100.1">
    <property type="nucleotide sequence ID" value="NZ_BAAAGK010000088.1"/>
</dbReference>
<evidence type="ECO:0000313" key="3">
    <source>
        <dbReference type="EMBL" id="MFC7600232.1"/>
    </source>
</evidence>
<protein>
    <recommendedName>
        <fullName evidence="5">Secreted protein</fullName>
    </recommendedName>
</protein>
<evidence type="ECO:0008006" key="5">
    <source>
        <dbReference type="Google" id="ProtNLM"/>
    </source>
</evidence>
<proteinExistence type="predicted"/>
<evidence type="ECO:0000313" key="4">
    <source>
        <dbReference type="Proteomes" id="UP001596514"/>
    </source>
</evidence>
<feature type="compositionally biased region" description="Basic and acidic residues" evidence="1">
    <location>
        <begin position="56"/>
        <end position="76"/>
    </location>
</feature>
<name>A0ABW2SVT6_9ACTN</name>
<comment type="caution">
    <text evidence="3">The sequence shown here is derived from an EMBL/GenBank/DDBJ whole genome shotgun (WGS) entry which is preliminary data.</text>
</comment>
<evidence type="ECO:0000256" key="1">
    <source>
        <dbReference type="SAM" id="MobiDB-lite"/>
    </source>
</evidence>
<feature type="chain" id="PRO_5047186744" description="Secreted protein" evidence="2">
    <location>
        <begin position="21"/>
        <end position="167"/>
    </location>
</feature>
<feature type="region of interest" description="Disordered" evidence="1">
    <location>
        <begin position="37"/>
        <end position="76"/>
    </location>
</feature>
<accession>A0ABW2SVT6</accession>
<reference evidence="4" key="1">
    <citation type="journal article" date="2019" name="Int. J. Syst. Evol. Microbiol.">
        <title>The Global Catalogue of Microorganisms (GCM) 10K type strain sequencing project: providing services to taxonomists for standard genome sequencing and annotation.</title>
        <authorList>
            <consortium name="The Broad Institute Genomics Platform"/>
            <consortium name="The Broad Institute Genome Sequencing Center for Infectious Disease"/>
            <person name="Wu L."/>
            <person name="Ma J."/>
        </authorList>
    </citation>
    <scope>NUCLEOTIDE SEQUENCE [LARGE SCALE GENOMIC DNA]</scope>
    <source>
        <strain evidence="4">JCM 10083</strain>
    </source>
</reference>
<sequence>MHHIRISGFFVMLTSALAIACAPVPAAMAVTSPVLQADPPKEETCPNGQPKPCGAQEERGGVDADREETKKDTAKAKEDIAEAKKKVEECPPTSKQCMENLIGDGGQQRKDLDDTRQALANFRPAPSDNAASAIAEACDEFAAGLPAALRNSPDFSQLTGVCELMNP</sequence>